<gene>
    <name evidence="2" type="ORF">GS3922_08070</name>
</gene>
<evidence type="ECO:0000259" key="1">
    <source>
        <dbReference type="PROSITE" id="PS50883"/>
    </source>
</evidence>
<dbReference type="SMART" id="SM00052">
    <property type="entry name" value="EAL"/>
    <property type="match status" value="1"/>
</dbReference>
<dbReference type="Proteomes" id="UP000076226">
    <property type="component" value="Chromosome"/>
</dbReference>
<dbReference type="PANTHER" id="PTHR33121:SF76">
    <property type="entry name" value="SIGNALING PROTEIN"/>
    <property type="match status" value="1"/>
</dbReference>
<dbReference type="PANTHER" id="PTHR33121">
    <property type="entry name" value="CYCLIC DI-GMP PHOSPHODIESTERASE PDEF"/>
    <property type="match status" value="1"/>
</dbReference>
<dbReference type="Pfam" id="PF00563">
    <property type="entry name" value="EAL"/>
    <property type="match status" value="1"/>
</dbReference>
<evidence type="ECO:0000313" key="2">
    <source>
        <dbReference type="EMBL" id="AMX83625.1"/>
    </source>
</evidence>
<evidence type="ECO:0000313" key="3">
    <source>
        <dbReference type="Proteomes" id="UP000076226"/>
    </source>
</evidence>
<dbReference type="CDD" id="cd01948">
    <property type="entry name" value="EAL"/>
    <property type="match status" value="1"/>
</dbReference>
<organism evidence="2 3">
    <name type="scientific">Geobacillus subterraneus</name>
    <dbReference type="NCBI Taxonomy" id="129338"/>
    <lineage>
        <taxon>Bacteria</taxon>
        <taxon>Bacillati</taxon>
        <taxon>Bacillota</taxon>
        <taxon>Bacilli</taxon>
        <taxon>Bacillales</taxon>
        <taxon>Anoxybacillaceae</taxon>
        <taxon>Geobacillus</taxon>
    </lineage>
</organism>
<dbReference type="EMBL" id="CP014342">
    <property type="protein sequence ID" value="AMX83625.1"/>
    <property type="molecule type" value="Genomic_DNA"/>
</dbReference>
<proteinExistence type="predicted"/>
<sequence length="238" mass="27446">MTFVSVRHVIGKQQFEHVYQPLWDLMNWSIFGYESLLRVNGVKNIEHLFQKARDEGCLHELDLASLEGSISQFPFWERKRGLLFVNLYPSTMLHRGFAQLLKKLVERFPHIENRIVFELNETEEGDDLWKDGKLNATVKLIREYGFYIAIDDVGKGASTLQKIIELQPDYVKLDRYFAQGLAADVEKQKMVSLLVNYCSPKMVLVLEGIEKETDLAQAKLLRVPAAQGYLLGKPDRLT</sequence>
<dbReference type="RefSeq" id="WP_063165916.1">
    <property type="nucleotide sequence ID" value="NZ_CP014342.1"/>
</dbReference>
<protein>
    <submittedName>
        <fullName evidence="2">Diguanylate phosphodiesterase</fullName>
    </submittedName>
</protein>
<dbReference type="Gene3D" id="3.20.20.450">
    <property type="entry name" value="EAL domain"/>
    <property type="match status" value="1"/>
</dbReference>
<dbReference type="PROSITE" id="PS50883">
    <property type="entry name" value="EAL"/>
    <property type="match status" value="1"/>
</dbReference>
<keyword evidence="3" id="KW-1185">Reference proteome</keyword>
<dbReference type="InterPro" id="IPR050706">
    <property type="entry name" value="Cyclic-di-GMP_PDE-like"/>
</dbReference>
<dbReference type="InterPro" id="IPR001633">
    <property type="entry name" value="EAL_dom"/>
</dbReference>
<dbReference type="SUPFAM" id="SSF141868">
    <property type="entry name" value="EAL domain-like"/>
    <property type="match status" value="1"/>
</dbReference>
<feature type="domain" description="EAL" evidence="1">
    <location>
        <begin position="1"/>
        <end position="238"/>
    </location>
</feature>
<dbReference type="InterPro" id="IPR035919">
    <property type="entry name" value="EAL_sf"/>
</dbReference>
<name>A0ABN4NG58_9BACL</name>
<reference evidence="2 3" key="1">
    <citation type="submission" date="2016-02" db="EMBL/GenBank/DDBJ databases">
        <title>Complete genome sequence of Geobacillus subterraneus KCTC 3922T.</title>
        <authorList>
            <person name="Lee D.-W."/>
            <person name="Lee Y.-J."/>
            <person name="Lee S.-J."/>
            <person name="Park G.-S."/>
            <person name="Lee S.-J."/>
            <person name="Shin J.-H."/>
        </authorList>
    </citation>
    <scope>NUCLEOTIDE SEQUENCE [LARGE SCALE GENOMIC DNA]</scope>
    <source>
        <strain evidence="2 3">KCTC 3922</strain>
    </source>
</reference>
<accession>A0ABN4NG58</accession>